<feature type="active site" description="For ring-opening step" evidence="3">
    <location>
        <position position="136"/>
    </location>
</feature>
<comment type="caution">
    <text evidence="3">Lacks conserved residue(s) required for the propagation of feature annotation.</text>
</comment>
<dbReference type="InterPro" id="IPR006148">
    <property type="entry name" value="Glc/Gal-6P_isomerase"/>
</dbReference>
<feature type="active site" description="For ring-opening step" evidence="3">
    <location>
        <position position="143"/>
    </location>
</feature>
<dbReference type="Proteomes" id="UP001596143">
    <property type="component" value="Unassembled WGS sequence"/>
</dbReference>
<dbReference type="InterPro" id="IPR004547">
    <property type="entry name" value="Glucosamine6P_isomerase"/>
</dbReference>
<gene>
    <name evidence="3 5" type="primary">nagB</name>
    <name evidence="5" type="ORF">ACFPTR_05705</name>
</gene>
<dbReference type="InterPro" id="IPR018321">
    <property type="entry name" value="Glucosamine6P_isomerase_CS"/>
</dbReference>
<dbReference type="GO" id="GO:0004342">
    <property type="term" value="F:glucosamine-6-phosphate deaminase activity"/>
    <property type="evidence" value="ECO:0007669"/>
    <property type="project" value="UniProtKB-EC"/>
</dbReference>
<keyword evidence="2 3" id="KW-0119">Carbohydrate metabolism</keyword>
<evidence type="ECO:0000259" key="4">
    <source>
        <dbReference type="Pfam" id="PF01182"/>
    </source>
</evidence>
<feature type="active site" description="Proton acceptor; for enolization step" evidence="3">
    <location>
        <position position="67"/>
    </location>
</feature>
<dbReference type="NCBIfam" id="TIGR00502">
    <property type="entry name" value="nagB"/>
    <property type="match status" value="1"/>
</dbReference>
<comment type="caution">
    <text evidence="5">The sequence shown here is derived from an EMBL/GenBank/DDBJ whole genome shotgun (WGS) entry which is preliminary data.</text>
</comment>
<feature type="domain" description="Glucosamine/galactosamine-6-phosphate isomerase" evidence="4">
    <location>
        <begin position="15"/>
        <end position="225"/>
    </location>
</feature>
<keyword evidence="6" id="KW-1185">Reference proteome</keyword>
<dbReference type="SUPFAM" id="SSF100950">
    <property type="entry name" value="NagB/RpiA/CoA transferase-like"/>
    <property type="match status" value="1"/>
</dbReference>
<dbReference type="Gene3D" id="3.40.50.1360">
    <property type="match status" value="1"/>
</dbReference>
<comment type="catalytic activity">
    <reaction evidence="3">
        <text>alpha-D-glucosamine 6-phosphate + H2O = beta-D-fructose 6-phosphate + NH4(+)</text>
        <dbReference type="Rhea" id="RHEA:12172"/>
        <dbReference type="ChEBI" id="CHEBI:15377"/>
        <dbReference type="ChEBI" id="CHEBI:28938"/>
        <dbReference type="ChEBI" id="CHEBI:57634"/>
        <dbReference type="ChEBI" id="CHEBI:75989"/>
        <dbReference type="EC" id="3.5.99.6"/>
    </reaction>
</comment>
<dbReference type="CDD" id="cd01399">
    <property type="entry name" value="GlcN6P_deaminase"/>
    <property type="match status" value="1"/>
</dbReference>
<dbReference type="PANTHER" id="PTHR11280">
    <property type="entry name" value="GLUCOSAMINE-6-PHOSPHATE ISOMERASE"/>
    <property type="match status" value="1"/>
</dbReference>
<evidence type="ECO:0000313" key="5">
    <source>
        <dbReference type="EMBL" id="MFC5628392.1"/>
    </source>
</evidence>
<comment type="function">
    <text evidence="3">Catalyzes the reversible isomerization-deamination of glucosamine 6-phosphate (GlcN6P) to form fructose 6-phosphate (Fru6P) and ammonium ion.</text>
</comment>
<sequence length="251" mass="28198">MHIIKVKNDRELSDKASDFLLEEIKRNPKAVLGLATGSTPEGTYRELIKKIKKEKLDVSQLTTINLDEYVGLSEDHPSSYHAYMNHHLFKPLGLTKEQTHIPKGDAPDLEAETKRFERIIQECGGIDFQLLGIGENGHIGFNEPGTSFDSRTQVVDLKPSTIEVNSRFFDNKEEMPRRALTLGIASIMESRRILLLASGERKQPAMKRLIEGPVDEQFPASVLKNHPHFTLIADEAALSGVLIDEMNQTKI</sequence>
<feature type="active site" description="Proton acceptor; for ring-opening step" evidence="3">
    <location>
        <position position="138"/>
    </location>
</feature>
<organism evidence="5 6">
    <name type="scientific">Aliibacillus thermotolerans</name>
    <dbReference type="NCBI Taxonomy" id="1834418"/>
    <lineage>
        <taxon>Bacteria</taxon>
        <taxon>Bacillati</taxon>
        <taxon>Bacillota</taxon>
        <taxon>Bacilli</taxon>
        <taxon>Bacillales</taxon>
        <taxon>Bacillaceae</taxon>
        <taxon>Aliibacillus</taxon>
    </lineage>
</organism>
<proteinExistence type="inferred from homology"/>
<dbReference type="PANTHER" id="PTHR11280:SF5">
    <property type="entry name" value="GLUCOSAMINE-6-PHOSPHATE ISOMERASE"/>
    <property type="match status" value="1"/>
</dbReference>
<accession>A0ABW0U4I2</accession>
<evidence type="ECO:0000256" key="2">
    <source>
        <dbReference type="ARBA" id="ARBA00023277"/>
    </source>
</evidence>
<evidence type="ECO:0000256" key="1">
    <source>
        <dbReference type="ARBA" id="ARBA00022801"/>
    </source>
</evidence>
<dbReference type="InterPro" id="IPR037171">
    <property type="entry name" value="NagB/RpiA_transferase-like"/>
</dbReference>
<protein>
    <recommendedName>
        <fullName evidence="3">Glucosamine-6-phosphate deaminase</fullName>
        <ecNumber evidence="3">3.5.99.6</ecNumber>
    </recommendedName>
    <alternativeName>
        <fullName evidence="3">GlcN6P deaminase</fullName>
        <shortName evidence="3">GNPDA</shortName>
    </alternativeName>
    <alternativeName>
        <fullName evidence="3">Glucosamine-6-phosphate isomerase</fullName>
    </alternativeName>
</protein>
<comment type="pathway">
    <text evidence="3">Amino-sugar metabolism; N-acetylneuraminate degradation; D-fructose 6-phosphate from N-acetylneuraminate: step 5/5.</text>
</comment>
<dbReference type="RefSeq" id="WP_270898272.1">
    <property type="nucleotide sequence ID" value="NZ_JBHSPF010000022.1"/>
</dbReference>
<name>A0ABW0U4I2_9BACI</name>
<evidence type="ECO:0000256" key="3">
    <source>
        <dbReference type="HAMAP-Rule" id="MF_01241"/>
    </source>
</evidence>
<reference evidence="6" key="1">
    <citation type="journal article" date="2019" name="Int. J. Syst. Evol. Microbiol.">
        <title>The Global Catalogue of Microorganisms (GCM) 10K type strain sequencing project: providing services to taxonomists for standard genome sequencing and annotation.</title>
        <authorList>
            <consortium name="The Broad Institute Genomics Platform"/>
            <consortium name="The Broad Institute Genome Sequencing Center for Infectious Disease"/>
            <person name="Wu L."/>
            <person name="Ma J."/>
        </authorList>
    </citation>
    <scope>NUCLEOTIDE SEQUENCE [LARGE SCALE GENOMIC DNA]</scope>
    <source>
        <strain evidence="6">CGMCC 1.15790</strain>
    </source>
</reference>
<dbReference type="PROSITE" id="PS01161">
    <property type="entry name" value="GLC_GALNAC_ISOMERASE"/>
    <property type="match status" value="1"/>
</dbReference>
<evidence type="ECO:0000313" key="6">
    <source>
        <dbReference type="Proteomes" id="UP001596143"/>
    </source>
</evidence>
<dbReference type="EC" id="3.5.99.6" evidence="3"/>
<dbReference type="Pfam" id="PF01182">
    <property type="entry name" value="Glucosamine_iso"/>
    <property type="match status" value="1"/>
</dbReference>
<comment type="similarity">
    <text evidence="3">Belongs to the glucosamine/galactosamine-6-phosphate isomerase family. NagB subfamily.</text>
</comment>
<dbReference type="EMBL" id="JBHSPF010000022">
    <property type="protein sequence ID" value="MFC5628392.1"/>
    <property type="molecule type" value="Genomic_DNA"/>
</dbReference>
<dbReference type="HAMAP" id="MF_01241">
    <property type="entry name" value="GlcN6P_deamin"/>
    <property type="match status" value="1"/>
</dbReference>
<keyword evidence="1 3" id="KW-0378">Hydrolase</keyword>